<keyword evidence="4" id="KW-1185">Reference proteome</keyword>
<proteinExistence type="predicted"/>
<reference evidence="4" key="1">
    <citation type="submission" date="2017-08" db="EMBL/GenBank/DDBJ databases">
        <authorList>
            <person name="Varghese N."/>
            <person name="Submissions S."/>
        </authorList>
    </citation>
    <scope>NUCLEOTIDE SEQUENCE [LARGE SCALE GENOMIC DNA]</scope>
    <source>
        <strain evidence="4">DSM 23173</strain>
    </source>
</reference>
<evidence type="ECO:0000256" key="2">
    <source>
        <dbReference type="SAM" id="SignalP"/>
    </source>
</evidence>
<protein>
    <submittedName>
        <fullName evidence="3">Uncharacterized protein</fullName>
    </submittedName>
</protein>
<feature type="signal peptide" evidence="2">
    <location>
        <begin position="1"/>
        <end position="21"/>
    </location>
</feature>
<dbReference type="AlphaFoldDB" id="A0A285U8L0"/>
<dbReference type="Proteomes" id="UP000219412">
    <property type="component" value="Unassembled WGS sequence"/>
</dbReference>
<organism evidence="3 4">
    <name type="scientific">Salinicoccus kekensis</name>
    <dbReference type="NCBI Taxonomy" id="714307"/>
    <lineage>
        <taxon>Bacteria</taxon>
        <taxon>Bacillati</taxon>
        <taxon>Bacillota</taxon>
        <taxon>Bacilli</taxon>
        <taxon>Bacillales</taxon>
        <taxon>Staphylococcaceae</taxon>
        <taxon>Salinicoccus</taxon>
    </lineage>
</organism>
<feature type="compositionally biased region" description="Acidic residues" evidence="1">
    <location>
        <begin position="22"/>
        <end position="34"/>
    </location>
</feature>
<keyword evidence="2" id="KW-0732">Signal</keyword>
<feature type="compositionally biased region" description="Low complexity" evidence="1">
    <location>
        <begin position="49"/>
        <end position="59"/>
    </location>
</feature>
<dbReference type="PROSITE" id="PS51257">
    <property type="entry name" value="PROKAR_LIPOPROTEIN"/>
    <property type="match status" value="1"/>
</dbReference>
<name>A0A285U8L0_9STAP</name>
<dbReference type="OrthoDB" id="2388392at2"/>
<accession>A0A285U8L0</accession>
<evidence type="ECO:0000256" key="1">
    <source>
        <dbReference type="SAM" id="MobiDB-lite"/>
    </source>
</evidence>
<feature type="region of interest" description="Disordered" evidence="1">
    <location>
        <begin position="20"/>
        <end position="89"/>
    </location>
</feature>
<dbReference type="RefSeq" id="WP_097038520.1">
    <property type="nucleotide sequence ID" value="NZ_OBQF01000001.1"/>
</dbReference>
<evidence type="ECO:0000313" key="3">
    <source>
        <dbReference type="EMBL" id="SOC38264.1"/>
    </source>
</evidence>
<feature type="compositionally biased region" description="Polar residues" evidence="1">
    <location>
        <begin position="35"/>
        <end position="45"/>
    </location>
</feature>
<feature type="compositionally biased region" description="Acidic residues" evidence="1">
    <location>
        <begin position="74"/>
        <end position="89"/>
    </location>
</feature>
<feature type="chain" id="PRO_5039695928" evidence="2">
    <location>
        <begin position="22"/>
        <end position="400"/>
    </location>
</feature>
<sequence>MRLIFFSIISLLILSSCQSNENPEETADDAEETTIESSIGSTNNEMPEETTSNEQSETNESSEEPAEENKNSENEEEEKESTDEANDNMSDENATLFDIHSDEVQQALFSSSSVEEDNLTFSQDVITQGMSQTEVEERYGTYDLIYPGHGGPVVIYGNLGVNYSETFPYGTNDEQADEDINPDENIVEDVKFYAGLPYDEVVNALGEPDIDVYETEGGPVSGLQLMEYVIEDKENSTLTGTFWLHDNESGEKTVDLMTIDEVPDDAEEITAQHPEESEGIDAEDEERIESFINGYIDDLMAYYNDGNEDILTRTGETSPNYEKISANRASGNYDNHETYDTEIIDITNVEGNEYEVTVSREYSHVTSNGRSVTEVEYSTVETPQGFKIFDYQELDNESIE</sequence>
<gene>
    <name evidence="3" type="ORF">SAMN05878391_0354</name>
</gene>
<dbReference type="EMBL" id="OBQF01000001">
    <property type="protein sequence ID" value="SOC38264.1"/>
    <property type="molecule type" value="Genomic_DNA"/>
</dbReference>
<evidence type="ECO:0000313" key="4">
    <source>
        <dbReference type="Proteomes" id="UP000219412"/>
    </source>
</evidence>